<dbReference type="InterPro" id="IPR028976">
    <property type="entry name" value="CheC-like_sf"/>
</dbReference>
<evidence type="ECO:0000313" key="6">
    <source>
        <dbReference type="Proteomes" id="UP000295515"/>
    </source>
</evidence>
<dbReference type="Proteomes" id="UP000295515">
    <property type="component" value="Unassembled WGS sequence"/>
</dbReference>
<feature type="domain" description="Chemotaxis phosphatase CheX-like" evidence="4">
    <location>
        <begin position="69"/>
        <end position="155"/>
    </location>
</feature>
<evidence type="ECO:0000256" key="1">
    <source>
        <dbReference type="ARBA" id="ARBA00022500"/>
    </source>
</evidence>
<dbReference type="AlphaFoldDB" id="A0A4R3YLB7"/>
<evidence type="ECO:0000256" key="2">
    <source>
        <dbReference type="ARBA" id="ARBA00022801"/>
    </source>
</evidence>
<dbReference type="Pfam" id="PF04509">
    <property type="entry name" value="CheC"/>
    <property type="match status" value="1"/>
</dbReference>
<dbReference type="InterPro" id="IPR050992">
    <property type="entry name" value="CheZ_family_phosphatases"/>
</dbReference>
<organism evidence="5 6">
    <name type="scientific">Longibaculum muris</name>
    <dbReference type="NCBI Taxonomy" id="1796628"/>
    <lineage>
        <taxon>Bacteria</taxon>
        <taxon>Bacillati</taxon>
        <taxon>Bacillota</taxon>
        <taxon>Erysipelotrichia</taxon>
        <taxon>Erysipelotrichales</taxon>
        <taxon>Coprobacillaceae</taxon>
        <taxon>Longibaculum</taxon>
    </lineage>
</organism>
<dbReference type="GO" id="GO:0006935">
    <property type="term" value="P:chemotaxis"/>
    <property type="evidence" value="ECO:0007669"/>
    <property type="project" value="UniProtKB-KW"/>
</dbReference>
<dbReference type="InterPro" id="IPR007597">
    <property type="entry name" value="CheC"/>
</dbReference>
<protein>
    <submittedName>
        <fullName evidence="5">Chemotaxis protein CheC</fullName>
    </submittedName>
</protein>
<evidence type="ECO:0000259" key="4">
    <source>
        <dbReference type="Pfam" id="PF13690"/>
    </source>
</evidence>
<name>A0A4R3YLB7_9FIRM</name>
<keyword evidence="1" id="KW-0145">Chemotaxis</keyword>
<dbReference type="GO" id="GO:0016787">
    <property type="term" value="F:hydrolase activity"/>
    <property type="evidence" value="ECO:0007669"/>
    <property type="project" value="UniProtKB-KW"/>
</dbReference>
<evidence type="ECO:0000259" key="3">
    <source>
        <dbReference type="Pfam" id="PF04509"/>
    </source>
</evidence>
<proteinExistence type="predicted"/>
<comment type="caution">
    <text evidence="5">The sequence shown here is derived from an EMBL/GenBank/DDBJ whole genome shotgun (WGS) entry which is preliminary data.</text>
</comment>
<keyword evidence="6" id="KW-1185">Reference proteome</keyword>
<dbReference type="PANTHER" id="PTHR43693:SF1">
    <property type="entry name" value="PROTEIN PHOSPHATASE CHEZ"/>
    <property type="match status" value="1"/>
</dbReference>
<reference evidence="5 6" key="1">
    <citation type="submission" date="2019-03" db="EMBL/GenBank/DDBJ databases">
        <title>Genomic Encyclopedia of Type Strains, Phase IV (KMG-IV): sequencing the most valuable type-strain genomes for metagenomic binning, comparative biology and taxonomic classification.</title>
        <authorList>
            <person name="Goeker M."/>
        </authorList>
    </citation>
    <scope>NUCLEOTIDE SEQUENCE [LARGE SCALE GENOMIC DNA]</scope>
    <source>
        <strain evidence="5 6">DSM 29487</strain>
    </source>
</reference>
<dbReference type="InterPro" id="IPR028051">
    <property type="entry name" value="CheX-like_dom"/>
</dbReference>
<accession>A0A4R3YLB7</accession>
<dbReference type="CDD" id="cd17909">
    <property type="entry name" value="CheC_ClassI"/>
    <property type="match status" value="1"/>
</dbReference>
<dbReference type="Gene3D" id="3.40.1550.10">
    <property type="entry name" value="CheC-like"/>
    <property type="match status" value="1"/>
</dbReference>
<dbReference type="EMBL" id="SMCQ01000023">
    <property type="protein sequence ID" value="TCV93575.1"/>
    <property type="molecule type" value="Genomic_DNA"/>
</dbReference>
<dbReference type="PANTHER" id="PTHR43693">
    <property type="entry name" value="PROTEIN PHOSPHATASE CHEZ"/>
    <property type="match status" value="1"/>
</dbReference>
<evidence type="ECO:0000313" key="5">
    <source>
        <dbReference type="EMBL" id="TCV93575.1"/>
    </source>
</evidence>
<dbReference type="Pfam" id="PF13690">
    <property type="entry name" value="CheX"/>
    <property type="match status" value="1"/>
</dbReference>
<sequence>MVNAMEENFQNNELIKDFLQEVGNIGTGNAVTALSQFLNASFQLELSTVHFMHYQEVYHFLGKVDALHVGVFVEARGEISGLFLFLIDQLLTEKIIQTLLGEDADFNNLNELEESLLCEMGNIVCNAYATAMNGLLNKSIQCLVPQLCVDMAGAILNVPISHFAFDTDDILMIETIFKLGEEKYKSHILFLPDYDFIQNIPRFLE</sequence>
<feature type="domain" description="CheC-like protein" evidence="3">
    <location>
        <begin position="16"/>
        <end position="39"/>
    </location>
</feature>
<gene>
    <name evidence="5" type="ORF">EDD60_1239</name>
</gene>
<keyword evidence="2" id="KW-0378">Hydrolase</keyword>
<dbReference type="SUPFAM" id="SSF103039">
    <property type="entry name" value="CheC-like"/>
    <property type="match status" value="1"/>
</dbReference>